<keyword evidence="5 10" id="KW-1133">Transmembrane helix</keyword>
<keyword evidence="13" id="KW-1185">Reference proteome</keyword>
<dbReference type="InterPro" id="IPR006153">
    <property type="entry name" value="Cation/H_exchanger_TM"/>
</dbReference>
<dbReference type="KEGG" id="ocg:OCA5_c03930"/>
<keyword evidence="10" id="KW-0050">Antiport</keyword>
<feature type="transmembrane region" description="Helical" evidence="10">
    <location>
        <begin position="300"/>
        <end position="325"/>
    </location>
</feature>
<keyword evidence="9 10" id="KW-0739">Sodium transport</keyword>
<dbReference type="InterPro" id="IPR018422">
    <property type="entry name" value="Cation/H_exchanger_CPA1"/>
</dbReference>
<dbReference type="AlphaFoldDB" id="B6JA26"/>
<evidence type="ECO:0000256" key="2">
    <source>
        <dbReference type="ARBA" id="ARBA00022448"/>
    </source>
</evidence>
<organism evidence="12 13">
    <name type="scientific">Afipia carboxidovorans (strain ATCC 49405 / DSM 1227 / KCTC 32145 / OM5)</name>
    <name type="common">Oligotropha carboxidovorans</name>
    <dbReference type="NCBI Taxonomy" id="504832"/>
    <lineage>
        <taxon>Bacteria</taxon>
        <taxon>Pseudomonadati</taxon>
        <taxon>Pseudomonadota</taxon>
        <taxon>Alphaproteobacteria</taxon>
        <taxon>Hyphomicrobiales</taxon>
        <taxon>Nitrobacteraceae</taxon>
        <taxon>Afipia</taxon>
    </lineage>
</organism>
<proteinExistence type="inferred from homology"/>
<keyword evidence="4 10" id="KW-0812">Transmembrane</keyword>
<feature type="transmembrane region" description="Helical" evidence="10">
    <location>
        <begin position="181"/>
        <end position="201"/>
    </location>
</feature>
<feature type="transmembrane region" description="Helical" evidence="10">
    <location>
        <begin position="29"/>
        <end position="49"/>
    </location>
</feature>
<comment type="caution">
    <text evidence="10">Lacks conserved residue(s) required for the propagation of feature annotation.</text>
</comment>
<evidence type="ECO:0000256" key="5">
    <source>
        <dbReference type="ARBA" id="ARBA00022989"/>
    </source>
</evidence>
<dbReference type="GO" id="GO:0051453">
    <property type="term" value="P:regulation of intracellular pH"/>
    <property type="evidence" value="ECO:0007669"/>
    <property type="project" value="TreeGrafter"/>
</dbReference>
<evidence type="ECO:0000259" key="11">
    <source>
        <dbReference type="Pfam" id="PF00999"/>
    </source>
</evidence>
<evidence type="ECO:0000313" key="13">
    <source>
        <dbReference type="Proteomes" id="UP000007730"/>
    </source>
</evidence>
<feature type="transmembrane region" description="Helical" evidence="10">
    <location>
        <begin position="113"/>
        <end position="134"/>
    </location>
</feature>
<feature type="transmembrane region" description="Helical" evidence="10">
    <location>
        <begin position="222"/>
        <end position="248"/>
    </location>
</feature>
<dbReference type="PATRIC" id="fig|504832.7.peg.413"/>
<dbReference type="Gene3D" id="6.10.140.1330">
    <property type="match status" value="1"/>
</dbReference>
<comment type="function">
    <text evidence="10">Na(+)/H(+) antiporter that extrudes sodium in exchange for external protons.</text>
</comment>
<reference evidence="12 13" key="1">
    <citation type="journal article" date="2011" name="J. Bacteriol.">
        <title>Complete genome sequences of the chemolithoautotrophic Oligotropha carboxidovorans strains OM4 and OM5.</title>
        <authorList>
            <person name="Volland S."/>
            <person name="Rachinger M."/>
            <person name="Strittmatter A."/>
            <person name="Daniel R."/>
            <person name="Gottschalk G."/>
            <person name="Meyer O."/>
        </authorList>
    </citation>
    <scope>NUCLEOTIDE SEQUENCE [LARGE SCALE GENOMIC DNA]</scope>
    <source>
        <strain evidence="13">ATCC 49405 / DSM 1227 / KCTC 32145 / OM5</strain>
    </source>
</reference>
<comment type="similarity">
    <text evidence="10">Belongs to the monovalent cation:proton antiporter 1 (CPA1) transporter (TC 2.A.36) family.</text>
</comment>
<feature type="transmembrane region" description="Helical" evidence="10">
    <location>
        <begin position="345"/>
        <end position="368"/>
    </location>
</feature>
<dbReference type="Proteomes" id="UP000007730">
    <property type="component" value="Chromosome"/>
</dbReference>
<evidence type="ECO:0000256" key="4">
    <source>
        <dbReference type="ARBA" id="ARBA00022692"/>
    </source>
</evidence>
<name>B6JA26_AFIC5</name>
<dbReference type="eggNOG" id="COG0025">
    <property type="taxonomic scope" value="Bacteria"/>
</dbReference>
<dbReference type="GO" id="GO:0098719">
    <property type="term" value="P:sodium ion import across plasma membrane"/>
    <property type="evidence" value="ECO:0007669"/>
    <property type="project" value="TreeGrafter"/>
</dbReference>
<dbReference type="GO" id="GO:0015386">
    <property type="term" value="F:potassium:proton antiporter activity"/>
    <property type="evidence" value="ECO:0007669"/>
    <property type="project" value="TreeGrafter"/>
</dbReference>
<evidence type="ECO:0000256" key="7">
    <source>
        <dbReference type="ARBA" id="ARBA00023065"/>
    </source>
</evidence>
<feature type="transmembrane region" description="Helical" evidence="10">
    <location>
        <begin position="380"/>
        <end position="404"/>
    </location>
</feature>
<keyword evidence="8 10" id="KW-0472">Membrane</keyword>
<comment type="subcellular location">
    <subcellularLocation>
        <location evidence="10">Cell inner membrane</location>
        <topology evidence="10">Multi-pass membrane protein</topology>
    </subcellularLocation>
    <subcellularLocation>
        <location evidence="1">Cell membrane</location>
        <topology evidence="1">Multi-pass membrane protein</topology>
    </subcellularLocation>
</comment>
<sequence length="535" mass="58954">MTHTFLTFLLVLSVLAASATVARRLDLTPAIVFLLVGIGLALVPGFPPIQMEPEGVLLLVLPPLIYSAGVSMSWREFKWNLRPIALLAIGCVIFTTCAVAIAVHFALDLPWSIGFLLGAIVSPPDVVAPLAIARRLHLPHRILVVLEGEGLANDATALILYRFALLAVSTGTFSLPSATVAFGMILVGEVLFGLLVGWLSLRLRQLAHDPRVEITLSLLTPYLAFWVPEHAGGSGVLATVVAGLYVSWNGPLLISAATRLQGIFFWDFAIWLIEGVLFLIVGFHTRLLMETSKTLQIGTVLSAIAITTSIVILARFIWVFPGAYLPHLLSSRIRKREEIPHWRGITIIGFTGIRGVVSLAVALALPMTLANGDPFPYRDLILLVSFGVIFITVVGIGSTLPFVARTLGVAEYGHFEAKHEREKEIAARRELVTASRKELSRIIKERELPESLARFLEVRHEMRVRALPDAPPKEGEFTPATRGAIMVREIIAIERKQLHKLLREGKITDETRRRIERDLDLEEAVVDNRENNTPL</sequence>
<dbReference type="KEGG" id="oca:OCAR_4118"/>
<dbReference type="STRING" id="504832.OCA5_c03930"/>
<protein>
    <submittedName>
        <fullName evidence="12">Putative Na+/H+ exchanger</fullName>
    </submittedName>
</protein>
<dbReference type="EMBL" id="CP002826">
    <property type="protein sequence ID" value="AEI05118.1"/>
    <property type="molecule type" value="Genomic_DNA"/>
</dbReference>
<dbReference type="InterPro" id="IPR004705">
    <property type="entry name" value="Cation/H_exchanger_CPA1_bac"/>
</dbReference>
<evidence type="ECO:0000256" key="3">
    <source>
        <dbReference type="ARBA" id="ARBA00022475"/>
    </source>
</evidence>
<dbReference type="NCBIfam" id="TIGR00831">
    <property type="entry name" value="a_cpa1"/>
    <property type="match status" value="1"/>
</dbReference>
<evidence type="ECO:0000256" key="6">
    <source>
        <dbReference type="ARBA" id="ARBA00023053"/>
    </source>
</evidence>
<keyword evidence="10" id="KW-0997">Cell inner membrane</keyword>
<evidence type="ECO:0000256" key="8">
    <source>
        <dbReference type="ARBA" id="ARBA00023136"/>
    </source>
</evidence>
<gene>
    <name evidence="12" type="ordered locus">OCA5_c03930</name>
</gene>
<evidence type="ECO:0000256" key="1">
    <source>
        <dbReference type="ARBA" id="ARBA00004651"/>
    </source>
</evidence>
<keyword evidence="7 10" id="KW-0406">Ion transport</keyword>
<dbReference type="HOGENOM" id="CLU_005912_8_2_5"/>
<dbReference type="Pfam" id="PF00999">
    <property type="entry name" value="Na_H_Exchanger"/>
    <property type="match status" value="1"/>
</dbReference>
<evidence type="ECO:0000256" key="10">
    <source>
        <dbReference type="RuleBase" id="RU366002"/>
    </source>
</evidence>
<keyword evidence="2 10" id="KW-0813">Transport</keyword>
<dbReference type="GO" id="GO:0005886">
    <property type="term" value="C:plasma membrane"/>
    <property type="evidence" value="ECO:0007669"/>
    <property type="project" value="UniProtKB-SubCell"/>
</dbReference>
<dbReference type="OrthoDB" id="9809206at2"/>
<feature type="transmembrane region" description="Helical" evidence="10">
    <location>
        <begin position="268"/>
        <end position="288"/>
    </location>
</feature>
<feature type="transmembrane region" description="Helical" evidence="10">
    <location>
        <begin position="84"/>
        <end position="107"/>
    </location>
</feature>
<evidence type="ECO:0000313" key="12">
    <source>
        <dbReference type="EMBL" id="AEI05118.1"/>
    </source>
</evidence>
<accession>B6JA26</accession>
<feature type="domain" description="Cation/H+ exchanger transmembrane" evidence="11">
    <location>
        <begin position="14"/>
        <end position="404"/>
    </location>
</feature>
<evidence type="ECO:0000256" key="9">
    <source>
        <dbReference type="ARBA" id="ARBA00023201"/>
    </source>
</evidence>
<keyword evidence="6 10" id="KW-0915">Sodium</keyword>
<dbReference type="RefSeq" id="WP_012561300.1">
    <property type="nucleotide sequence ID" value="NC_011386.1"/>
</dbReference>
<dbReference type="PANTHER" id="PTHR10110">
    <property type="entry name" value="SODIUM/HYDROGEN EXCHANGER"/>
    <property type="match status" value="1"/>
</dbReference>
<dbReference type="PANTHER" id="PTHR10110:SF86">
    <property type="entry name" value="SODIUM_HYDROGEN EXCHANGER 7"/>
    <property type="match status" value="1"/>
</dbReference>
<dbReference type="GO" id="GO:0015385">
    <property type="term" value="F:sodium:proton antiporter activity"/>
    <property type="evidence" value="ECO:0007669"/>
    <property type="project" value="InterPro"/>
</dbReference>
<keyword evidence="3" id="KW-1003">Cell membrane</keyword>